<dbReference type="Pfam" id="PF00440">
    <property type="entry name" value="TetR_N"/>
    <property type="match status" value="1"/>
</dbReference>
<dbReference type="SUPFAM" id="SSF46689">
    <property type="entry name" value="Homeodomain-like"/>
    <property type="match status" value="1"/>
</dbReference>
<reference evidence="7 8" key="1">
    <citation type="submission" date="2018-06" db="EMBL/GenBank/DDBJ databases">
        <title>Phytoactinopolyspora halophila sp. nov., a novel halophilic actinomycete isolated from a saline soil in China.</title>
        <authorList>
            <person name="Tang S.-K."/>
        </authorList>
    </citation>
    <scope>NUCLEOTIDE SEQUENCE [LARGE SCALE GENOMIC DNA]</scope>
    <source>
        <strain evidence="7 8">YIM 96934</strain>
    </source>
</reference>
<feature type="transmembrane region" description="Helical" evidence="5">
    <location>
        <begin position="155"/>
        <end position="176"/>
    </location>
</feature>
<feature type="domain" description="HTH tetR-type" evidence="6">
    <location>
        <begin position="18"/>
        <end position="78"/>
    </location>
</feature>
<evidence type="ECO:0000256" key="1">
    <source>
        <dbReference type="ARBA" id="ARBA00023015"/>
    </source>
</evidence>
<evidence type="ECO:0000256" key="2">
    <source>
        <dbReference type="ARBA" id="ARBA00023125"/>
    </source>
</evidence>
<dbReference type="PANTHER" id="PTHR30055">
    <property type="entry name" value="HTH-TYPE TRANSCRIPTIONAL REGULATOR RUTR"/>
    <property type="match status" value="1"/>
</dbReference>
<evidence type="ECO:0000256" key="4">
    <source>
        <dbReference type="PROSITE-ProRule" id="PRU00335"/>
    </source>
</evidence>
<protein>
    <submittedName>
        <fullName evidence="7">TetR family transcriptional regulator</fullName>
    </submittedName>
</protein>
<gene>
    <name evidence="7" type="ORF">DPM12_09545</name>
</gene>
<dbReference type="PRINTS" id="PR00455">
    <property type="entry name" value="HTHTETR"/>
</dbReference>
<accession>A0A329QRP3</accession>
<dbReference type="GO" id="GO:0003700">
    <property type="term" value="F:DNA-binding transcription factor activity"/>
    <property type="evidence" value="ECO:0007669"/>
    <property type="project" value="TreeGrafter"/>
</dbReference>
<dbReference type="EMBL" id="QMIG01000007">
    <property type="protein sequence ID" value="RAW14883.1"/>
    <property type="molecule type" value="Genomic_DNA"/>
</dbReference>
<evidence type="ECO:0000259" key="6">
    <source>
        <dbReference type="PROSITE" id="PS50977"/>
    </source>
</evidence>
<feature type="DNA-binding region" description="H-T-H motif" evidence="4">
    <location>
        <begin position="41"/>
        <end position="60"/>
    </location>
</feature>
<evidence type="ECO:0000313" key="7">
    <source>
        <dbReference type="EMBL" id="RAW14883.1"/>
    </source>
</evidence>
<dbReference type="Gene3D" id="1.10.10.60">
    <property type="entry name" value="Homeodomain-like"/>
    <property type="match status" value="1"/>
</dbReference>
<proteinExistence type="predicted"/>
<evidence type="ECO:0000313" key="8">
    <source>
        <dbReference type="Proteomes" id="UP000250462"/>
    </source>
</evidence>
<sequence>MTASGDTHAGGLRERKKARTRAAIQDHALRLYLEQGYAATTIEQIAEAAEVSQSTFFRYFSTKAETVLYDRLDPVLMDSLLNQPAELSPLAAVRAAIHQVLDQLKPDELELEQTRWRLVAQEPELRSALTDHIAQPTALLTETIAQRVGREPDDIAIVIWAGGLIGAIYAAFFAALQDPDADLIEYIDGAIARLEAGLPL</sequence>
<dbReference type="InterPro" id="IPR001647">
    <property type="entry name" value="HTH_TetR"/>
</dbReference>
<dbReference type="AlphaFoldDB" id="A0A329QRP3"/>
<keyword evidence="8" id="KW-1185">Reference proteome</keyword>
<keyword evidence="5" id="KW-0472">Membrane</keyword>
<dbReference type="Gene3D" id="1.10.357.10">
    <property type="entry name" value="Tetracycline Repressor, domain 2"/>
    <property type="match status" value="1"/>
</dbReference>
<dbReference type="GO" id="GO:0000976">
    <property type="term" value="F:transcription cis-regulatory region binding"/>
    <property type="evidence" value="ECO:0007669"/>
    <property type="project" value="TreeGrafter"/>
</dbReference>
<dbReference type="InterPro" id="IPR009057">
    <property type="entry name" value="Homeodomain-like_sf"/>
</dbReference>
<evidence type="ECO:0000256" key="3">
    <source>
        <dbReference type="ARBA" id="ARBA00023163"/>
    </source>
</evidence>
<dbReference type="InterPro" id="IPR041347">
    <property type="entry name" value="MftR_C"/>
</dbReference>
<dbReference type="Proteomes" id="UP000250462">
    <property type="component" value="Unassembled WGS sequence"/>
</dbReference>
<keyword evidence="3" id="KW-0804">Transcription</keyword>
<comment type="caution">
    <text evidence="7">The sequence shown here is derived from an EMBL/GenBank/DDBJ whole genome shotgun (WGS) entry which is preliminary data.</text>
</comment>
<evidence type="ECO:0000256" key="5">
    <source>
        <dbReference type="SAM" id="Phobius"/>
    </source>
</evidence>
<dbReference type="PROSITE" id="PS50977">
    <property type="entry name" value="HTH_TETR_2"/>
    <property type="match status" value="1"/>
</dbReference>
<keyword evidence="5" id="KW-1133">Transmembrane helix</keyword>
<keyword evidence="1" id="KW-0805">Transcription regulation</keyword>
<dbReference type="PANTHER" id="PTHR30055:SF238">
    <property type="entry name" value="MYCOFACTOCIN BIOSYNTHESIS TRANSCRIPTIONAL REGULATOR MFTR-RELATED"/>
    <property type="match status" value="1"/>
</dbReference>
<organism evidence="7 8">
    <name type="scientific">Phytoactinopolyspora halophila</name>
    <dbReference type="NCBI Taxonomy" id="1981511"/>
    <lineage>
        <taxon>Bacteria</taxon>
        <taxon>Bacillati</taxon>
        <taxon>Actinomycetota</taxon>
        <taxon>Actinomycetes</taxon>
        <taxon>Jiangellales</taxon>
        <taxon>Jiangellaceae</taxon>
        <taxon>Phytoactinopolyspora</taxon>
    </lineage>
</organism>
<dbReference type="InterPro" id="IPR050109">
    <property type="entry name" value="HTH-type_TetR-like_transc_reg"/>
</dbReference>
<name>A0A329QRP3_9ACTN</name>
<dbReference type="RefSeq" id="WP_112258243.1">
    <property type="nucleotide sequence ID" value="NZ_QMIG01000007.1"/>
</dbReference>
<keyword evidence="5" id="KW-0812">Transmembrane</keyword>
<dbReference type="Pfam" id="PF17754">
    <property type="entry name" value="TetR_C_14"/>
    <property type="match status" value="1"/>
</dbReference>
<keyword evidence="2 4" id="KW-0238">DNA-binding</keyword>
<dbReference type="OrthoDB" id="956698at2"/>